<dbReference type="CDD" id="cd05123">
    <property type="entry name" value="STKc_AGC"/>
    <property type="match status" value="1"/>
</dbReference>
<dbReference type="Gene3D" id="3.30.200.20">
    <property type="entry name" value="Phosphorylase Kinase, domain 1"/>
    <property type="match status" value="1"/>
</dbReference>
<evidence type="ECO:0000256" key="1">
    <source>
        <dbReference type="ARBA" id="ARBA00022527"/>
    </source>
</evidence>
<proteinExistence type="predicted"/>
<evidence type="ECO:0000259" key="6">
    <source>
        <dbReference type="PROSITE" id="PS50011"/>
    </source>
</evidence>
<reference evidence="8" key="1">
    <citation type="submission" date="2025-08" db="UniProtKB">
        <authorList>
            <consortium name="RefSeq"/>
        </authorList>
    </citation>
    <scope>IDENTIFICATION</scope>
</reference>
<keyword evidence="3" id="KW-0547">Nucleotide-binding</keyword>
<dbReference type="AlphaFoldDB" id="A0AAJ7L3J8"/>
<protein>
    <submittedName>
        <fullName evidence="8">cAMP-dependent protein kinase catalytic subunit beta-like</fullName>
    </submittedName>
</protein>
<dbReference type="PANTHER" id="PTHR24353">
    <property type="entry name" value="CYCLIC NUCLEOTIDE-DEPENDENT PROTEIN KINASE"/>
    <property type="match status" value="1"/>
</dbReference>
<evidence type="ECO:0000256" key="3">
    <source>
        <dbReference type="ARBA" id="ARBA00022741"/>
    </source>
</evidence>
<keyword evidence="7" id="KW-1185">Reference proteome</keyword>
<keyword evidence="1" id="KW-0723">Serine/threonine-protein kinase</keyword>
<dbReference type="RefSeq" id="XP_018494562.2">
    <property type="nucleotide sequence ID" value="XM_018639046.2"/>
</dbReference>
<dbReference type="InterPro" id="IPR011009">
    <property type="entry name" value="Kinase-like_dom_sf"/>
</dbReference>
<dbReference type="InterPro" id="IPR045270">
    <property type="entry name" value="STKc_AGC"/>
</dbReference>
<dbReference type="InterPro" id="IPR000719">
    <property type="entry name" value="Prot_kinase_dom"/>
</dbReference>
<accession>A0AAJ7L3J8</accession>
<dbReference type="GeneID" id="100902163"/>
<evidence type="ECO:0000256" key="4">
    <source>
        <dbReference type="ARBA" id="ARBA00022777"/>
    </source>
</evidence>
<feature type="domain" description="Protein kinase" evidence="6">
    <location>
        <begin position="50"/>
        <end position="306"/>
    </location>
</feature>
<keyword evidence="4" id="KW-0418">Kinase</keyword>
<organism evidence="7 8">
    <name type="scientific">Galendromus occidentalis</name>
    <name type="common">western predatory mite</name>
    <dbReference type="NCBI Taxonomy" id="34638"/>
    <lineage>
        <taxon>Eukaryota</taxon>
        <taxon>Metazoa</taxon>
        <taxon>Ecdysozoa</taxon>
        <taxon>Arthropoda</taxon>
        <taxon>Chelicerata</taxon>
        <taxon>Arachnida</taxon>
        <taxon>Acari</taxon>
        <taxon>Parasitiformes</taxon>
        <taxon>Mesostigmata</taxon>
        <taxon>Gamasina</taxon>
        <taxon>Phytoseioidea</taxon>
        <taxon>Phytoseiidae</taxon>
        <taxon>Typhlodrominae</taxon>
        <taxon>Galendromus</taxon>
    </lineage>
</organism>
<dbReference type="GO" id="GO:0004691">
    <property type="term" value="F:cAMP-dependent protein kinase activity"/>
    <property type="evidence" value="ECO:0007669"/>
    <property type="project" value="TreeGrafter"/>
</dbReference>
<dbReference type="GO" id="GO:0005524">
    <property type="term" value="F:ATP binding"/>
    <property type="evidence" value="ECO:0007669"/>
    <property type="project" value="UniProtKB-KW"/>
</dbReference>
<keyword evidence="2" id="KW-0808">Transferase</keyword>
<evidence type="ECO:0000256" key="2">
    <source>
        <dbReference type="ARBA" id="ARBA00022679"/>
    </source>
</evidence>
<evidence type="ECO:0000313" key="7">
    <source>
        <dbReference type="Proteomes" id="UP000694867"/>
    </source>
</evidence>
<sequence>MSVLDWAGKLSTEFGIYDVELTAEFWEKHARKVRRKLARDKCPRESFGSFELLKFLSSGSFGSVFKVRMKRNRKVFAMKVQPKRLIVRKEAQKYAIQEKRIFAAVDFEFIVKLFYAFKDNANLFLVMELFENGDLSLLLKHEKKLTEWRAKLYAGQLVLVIEYLHRARIVFRDLKPPNILIADDGYLKLTDFGLATVFHGSTYTLCGSPPYMAPEILRRQQYGPGVDWWALGIIVYEMLHGQLPFRCPGNEGTVLERLILTAPLEFRGGLDRTAEDFISKLLEREDSRRLGSLHRGADDVLDHEWLWEVDFDLLYAKKYQIPVSKRLRYLQERGHYEAIHFDPKDYFPHEFQDF</sequence>
<gene>
    <name evidence="8" type="primary">LOC100902163</name>
</gene>
<dbReference type="Gene3D" id="1.10.510.10">
    <property type="entry name" value="Transferase(Phosphotransferase) domain 1"/>
    <property type="match status" value="1"/>
</dbReference>
<dbReference type="PANTHER" id="PTHR24353:SF143">
    <property type="entry name" value="PROTEIN KINASE DOMAIN-CONTAINING PROTEIN"/>
    <property type="match status" value="1"/>
</dbReference>
<evidence type="ECO:0000313" key="8">
    <source>
        <dbReference type="RefSeq" id="XP_018494562.2"/>
    </source>
</evidence>
<keyword evidence="5" id="KW-0067">ATP-binding</keyword>
<dbReference type="Proteomes" id="UP000694867">
    <property type="component" value="Unplaced"/>
</dbReference>
<dbReference type="Pfam" id="PF00069">
    <property type="entry name" value="Pkinase"/>
    <property type="match status" value="1"/>
</dbReference>
<dbReference type="KEGG" id="goe:100902163"/>
<dbReference type="SMART" id="SM00220">
    <property type="entry name" value="S_TKc"/>
    <property type="match status" value="1"/>
</dbReference>
<dbReference type="PROSITE" id="PS50011">
    <property type="entry name" value="PROTEIN_KINASE_DOM"/>
    <property type="match status" value="1"/>
</dbReference>
<dbReference type="SUPFAM" id="SSF56112">
    <property type="entry name" value="Protein kinase-like (PK-like)"/>
    <property type="match status" value="1"/>
</dbReference>
<dbReference type="GO" id="GO:0005952">
    <property type="term" value="C:cAMP-dependent protein kinase complex"/>
    <property type="evidence" value="ECO:0007669"/>
    <property type="project" value="TreeGrafter"/>
</dbReference>
<evidence type="ECO:0000256" key="5">
    <source>
        <dbReference type="ARBA" id="ARBA00022840"/>
    </source>
</evidence>
<name>A0AAJ7L3J8_9ACAR</name>